<organism evidence="2 3">
    <name type="scientific">Williamsia marianensis</name>
    <dbReference type="NCBI Taxonomy" id="85044"/>
    <lineage>
        <taxon>Bacteria</taxon>
        <taxon>Bacillati</taxon>
        <taxon>Actinomycetota</taxon>
        <taxon>Actinomycetes</taxon>
        <taxon>Mycobacteriales</taxon>
        <taxon>Nocardiaceae</taxon>
        <taxon>Williamsia</taxon>
    </lineage>
</organism>
<dbReference type="SUPFAM" id="SSF160104">
    <property type="entry name" value="Acetoacetate decarboxylase-like"/>
    <property type="match status" value="1"/>
</dbReference>
<comment type="caution">
    <text evidence="2">The sequence shown here is derived from an EMBL/GenBank/DDBJ whole genome shotgun (WGS) entry which is preliminary data.</text>
</comment>
<dbReference type="PANTHER" id="PTHR40518">
    <property type="entry name" value="ACETOACETATE DECARBOXYLASE"/>
    <property type="match status" value="1"/>
</dbReference>
<gene>
    <name evidence="2" type="ORF">CSW57_06780</name>
</gene>
<sequence>MWSVAESATEPGDVPISSPPPWPAAVRATLWWHRSTEQAKAIGPKGSVLPITIGMVVDYLESPVGPYREILASPVLRRPGAGLGAMPRISVPFIAVDSAASVHGGREHWSLPKVLAEFSGDVLTGSVAGGPDWTVQTQSEGRGPAFPIKGGLGFAQPVDGALLLAGAQLTGRARYARVTVLSEGPTLSQWLKPGTHHGLQIVSGRMETGPATRLAI</sequence>
<reference evidence="2 3" key="1">
    <citation type="submission" date="2017-10" db="EMBL/GenBank/DDBJ databases">
        <title>The draft genome sequence of Williamsia sp. BULT 1.1 isolated from the semi-arid grassland soils from South Africa.</title>
        <authorList>
            <person name="Kabwe M.H."/>
            <person name="Govender N."/>
            <person name="Mutseka Lunga P."/>
            <person name="Vikram S."/>
            <person name="Makhalanyane T.P."/>
        </authorList>
    </citation>
    <scope>NUCLEOTIDE SEQUENCE [LARGE SCALE GENOMIC DNA]</scope>
    <source>
        <strain evidence="2 3">BULT 1.1</strain>
    </source>
</reference>
<dbReference type="PANTHER" id="PTHR40518:SF1">
    <property type="entry name" value="ACETOACETATE DECARBOXYLASE"/>
    <property type="match status" value="1"/>
</dbReference>
<evidence type="ECO:0000313" key="2">
    <source>
        <dbReference type="EMBL" id="PHV69054.1"/>
    </source>
</evidence>
<dbReference type="Proteomes" id="UP000225108">
    <property type="component" value="Unassembled WGS sequence"/>
</dbReference>
<evidence type="ECO:0000256" key="1">
    <source>
        <dbReference type="SAM" id="MobiDB-lite"/>
    </source>
</evidence>
<feature type="region of interest" description="Disordered" evidence="1">
    <location>
        <begin position="1"/>
        <end position="20"/>
    </location>
</feature>
<evidence type="ECO:0008006" key="4">
    <source>
        <dbReference type="Google" id="ProtNLM"/>
    </source>
</evidence>
<dbReference type="AlphaFoldDB" id="A0A2G3PTC2"/>
<dbReference type="InterPro" id="IPR023375">
    <property type="entry name" value="ADC_dom_sf"/>
</dbReference>
<accession>A0A2G3PTC2</accession>
<dbReference type="EMBL" id="PEBD01000004">
    <property type="protein sequence ID" value="PHV69054.1"/>
    <property type="molecule type" value="Genomic_DNA"/>
</dbReference>
<dbReference type="RefSeq" id="WP_099382125.1">
    <property type="nucleotide sequence ID" value="NZ_PEBD01000004.1"/>
</dbReference>
<evidence type="ECO:0000313" key="3">
    <source>
        <dbReference type="Proteomes" id="UP000225108"/>
    </source>
</evidence>
<proteinExistence type="predicted"/>
<name>A0A2G3PTC2_WILMA</name>
<protein>
    <recommendedName>
        <fullName evidence="4">Acetoacetate decarboxylase</fullName>
    </recommendedName>
</protein>
<dbReference type="Gene3D" id="2.40.400.10">
    <property type="entry name" value="Acetoacetate decarboxylase-like"/>
    <property type="match status" value="1"/>
</dbReference>